<sequence>MAGLAQDRSAPRILAVSHESLLYGAPRSLTMICAYMQGRARMRMLTFGAGDLVGFARGQGLDLRILNACDRIPDPTRPRLAYRIQQNWLRLQRRICAMAVFLGLLAEVRRADLVYVNTVLRAAPVWAARLMRRPVVLHVREAENYLCPRGAWQRWRLRSVLGSASRVICVSEAVRQLVLDVPGTGLTPAHVHTVYNGIDAGDFAPDSGARADFRAAHGIPADAPVACFVGNMRPRKGLDLFLRAATALRAEFPQAHFVVAGGTEDDVAAFRRDHVPADLAPAVHFLGFVQDVRPVLWGADVFAMLSRCEPFARVNLEASAAGCAVVATAVDGNVEIFEDEANALVIPPDDLSATVTALRRLLSDAKLRARLAGQARAVVTDRFTLAACHDRVAEILIGEARG</sequence>
<dbReference type="EMBL" id="SLXL01000001">
    <property type="protein sequence ID" value="TCP27231.1"/>
    <property type="molecule type" value="Genomic_DNA"/>
</dbReference>
<dbReference type="SUPFAM" id="SSF53756">
    <property type="entry name" value="UDP-Glycosyltransferase/glycogen phosphorylase"/>
    <property type="match status" value="1"/>
</dbReference>
<gene>
    <name evidence="5" type="ORF">EV656_101134</name>
</gene>
<dbReference type="InterPro" id="IPR028098">
    <property type="entry name" value="Glyco_trans_4-like_N"/>
</dbReference>
<name>A0A4R2P081_RHOAD</name>
<dbReference type="GO" id="GO:0016757">
    <property type="term" value="F:glycosyltransferase activity"/>
    <property type="evidence" value="ECO:0007669"/>
    <property type="project" value="UniProtKB-KW"/>
</dbReference>
<dbReference type="Pfam" id="PF13439">
    <property type="entry name" value="Glyco_transf_4"/>
    <property type="match status" value="1"/>
</dbReference>
<feature type="domain" description="Glycosyl transferase family 1" evidence="3">
    <location>
        <begin position="211"/>
        <end position="376"/>
    </location>
</feature>
<evidence type="ECO:0000313" key="5">
    <source>
        <dbReference type="EMBL" id="TCP27231.1"/>
    </source>
</evidence>
<evidence type="ECO:0000256" key="2">
    <source>
        <dbReference type="ARBA" id="ARBA00022679"/>
    </source>
</evidence>
<reference evidence="5 6" key="1">
    <citation type="submission" date="2019-03" db="EMBL/GenBank/DDBJ databases">
        <title>Genomic Encyclopedia of Type Strains, Phase IV (KMG-IV): sequencing the most valuable type-strain genomes for metagenomic binning, comparative biology and taxonomic classification.</title>
        <authorList>
            <person name="Goeker M."/>
        </authorList>
    </citation>
    <scope>NUCLEOTIDE SEQUENCE [LARGE SCALE GENOMIC DNA]</scope>
    <source>
        <strain evidence="5 6">DSM 2781</strain>
    </source>
</reference>
<keyword evidence="1" id="KW-0328">Glycosyltransferase</keyword>
<proteinExistence type="predicted"/>
<feature type="domain" description="Glycosyltransferase subfamily 4-like N-terminal" evidence="4">
    <location>
        <begin position="57"/>
        <end position="200"/>
    </location>
</feature>
<keyword evidence="6" id="KW-1185">Reference proteome</keyword>
<organism evidence="5 6">
    <name type="scientific">Rhodovulum adriaticum</name>
    <name type="common">Rhodopseudomonas adriatica</name>
    <dbReference type="NCBI Taxonomy" id="35804"/>
    <lineage>
        <taxon>Bacteria</taxon>
        <taxon>Pseudomonadati</taxon>
        <taxon>Pseudomonadota</taxon>
        <taxon>Alphaproteobacteria</taxon>
        <taxon>Rhodobacterales</taxon>
        <taxon>Paracoccaceae</taxon>
        <taxon>Rhodovulum</taxon>
    </lineage>
</organism>
<dbReference type="AlphaFoldDB" id="A0A4R2P081"/>
<dbReference type="PANTHER" id="PTHR12526:SF510">
    <property type="entry name" value="D-INOSITOL 3-PHOSPHATE GLYCOSYLTRANSFERASE"/>
    <property type="match status" value="1"/>
</dbReference>
<dbReference type="PANTHER" id="PTHR12526">
    <property type="entry name" value="GLYCOSYLTRANSFERASE"/>
    <property type="match status" value="1"/>
</dbReference>
<comment type="caution">
    <text evidence="5">The sequence shown here is derived from an EMBL/GenBank/DDBJ whole genome shotgun (WGS) entry which is preliminary data.</text>
</comment>
<keyword evidence="2 5" id="KW-0808">Transferase</keyword>
<evidence type="ECO:0000256" key="1">
    <source>
        <dbReference type="ARBA" id="ARBA00022676"/>
    </source>
</evidence>
<dbReference type="Pfam" id="PF00534">
    <property type="entry name" value="Glycos_transf_1"/>
    <property type="match status" value="1"/>
</dbReference>
<evidence type="ECO:0000259" key="4">
    <source>
        <dbReference type="Pfam" id="PF13439"/>
    </source>
</evidence>
<dbReference type="InterPro" id="IPR001296">
    <property type="entry name" value="Glyco_trans_1"/>
</dbReference>
<dbReference type="CDD" id="cd03801">
    <property type="entry name" value="GT4_PimA-like"/>
    <property type="match status" value="1"/>
</dbReference>
<dbReference type="Gene3D" id="3.40.50.2000">
    <property type="entry name" value="Glycogen Phosphorylase B"/>
    <property type="match status" value="2"/>
</dbReference>
<evidence type="ECO:0000313" key="6">
    <source>
        <dbReference type="Proteomes" id="UP000295733"/>
    </source>
</evidence>
<evidence type="ECO:0000259" key="3">
    <source>
        <dbReference type="Pfam" id="PF00534"/>
    </source>
</evidence>
<dbReference type="Proteomes" id="UP000295733">
    <property type="component" value="Unassembled WGS sequence"/>
</dbReference>
<accession>A0A4R2P081</accession>
<protein>
    <submittedName>
        <fullName evidence="5">Glycosyltransferase involved in cell wall biosynthesis</fullName>
    </submittedName>
</protein>
<dbReference type="RefSeq" id="WP_165918904.1">
    <property type="nucleotide sequence ID" value="NZ_NRRP01000001.1"/>
</dbReference>